<dbReference type="Pfam" id="PF14541">
    <property type="entry name" value="TAXi_C"/>
    <property type="match status" value="1"/>
</dbReference>
<evidence type="ECO:0000256" key="2">
    <source>
        <dbReference type="ARBA" id="ARBA00022670"/>
    </source>
</evidence>
<protein>
    <recommendedName>
        <fullName evidence="8">Peptidase A1 domain-containing protein</fullName>
    </recommendedName>
</protein>
<dbReference type="STRING" id="22663.A0A2I0JBH1"/>
<dbReference type="GO" id="GO:0005576">
    <property type="term" value="C:extracellular region"/>
    <property type="evidence" value="ECO:0007669"/>
    <property type="project" value="TreeGrafter"/>
</dbReference>
<feature type="domain" description="Xylanase inhibitor N-terminal" evidence="5">
    <location>
        <begin position="88"/>
        <end position="167"/>
    </location>
</feature>
<dbReference type="InterPro" id="IPR021109">
    <property type="entry name" value="Peptidase_aspartic_dom_sf"/>
</dbReference>
<evidence type="ECO:0000259" key="5">
    <source>
        <dbReference type="Pfam" id="PF14543"/>
    </source>
</evidence>
<keyword evidence="3" id="KW-0378">Hydrolase</keyword>
<comment type="caution">
    <text evidence="6">The sequence shown here is derived from an EMBL/GenBank/DDBJ whole genome shotgun (WGS) entry which is preliminary data.</text>
</comment>
<dbReference type="SUPFAM" id="SSF50630">
    <property type="entry name" value="Acid proteases"/>
    <property type="match status" value="1"/>
</dbReference>
<dbReference type="InterPro" id="IPR032861">
    <property type="entry name" value="TAXi_N"/>
</dbReference>
<comment type="similarity">
    <text evidence="1">Belongs to the peptidase A1 family.</text>
</comment>
<dbReference type="EMBL" id="PGOL01001850">
    <property type="protein sequence ID" value="PKI53597.1"/>
    <property type="molecule type" value="Genomic_DNA"/>
</dbReference>
<dbReference type="PANTHER" id="PTHR47967:SF128">
    <property type="entry name" value="ASPARTIC PROTEINASE CDR1-LIKE"/>
    <property type="match status" value="1"/>
</dbReference>
<dbReference type="AlphaFoldDB" id="A0A2I0JBH1"/>
<evidence type="ECO:0000259" key="4">
    <source>
        <dbReference type="Pfam" id="PF14541"/>
    </source>
</evidence>
<accession>A0A2I0JBH1</accession>
<evidence type="ECO:0008006" key="8">
    <source>
        <dbReference type="Google" id="ProtNLM"/>
    </source>
</evidence>
<sequence>MTIPKGLPDCLFLLLIFAAAVITLLSSTICQREKSQPEYSSSDAFRRQYRLPSQSYLNRIWEIKEKEAYIIGGRVNVPFVPDGYGSVFLANLPIGDPPSDQLMMVDTTSILSWVRCRLRETCPRQGGPRMFDPMNSSTYHNIPCSPTTLGTSFNKSAGNSPTASVTFEAGTTDLAGKRAILEGNMTPIGSTVNGFYYVDLEGVSVGEEKVNIDPNVFKLSPLVHGRTILNTGITMTKINRGGYDSLHSKVCSLLDGSLEKTNFSIGGRWCYAIREMWNVILQGSLGSHSTSLEEPSSCSMHEACSCRFISIPCVWPSFLQNK</sequence>
<evidence type="ECO:0000313" key="6">
    <source>
        <dbReference type="EMBL" id="PKI53597.1"/>
    </source>
</evidence>
<keyword evidence="7" id="KW-1185">Reference proteome</keyword>
<dbReference type="GO" id="GO:0008233">
    <property type="term" value="F:peptidase activity"/>
    <property type="evidence" value="ECO:0007669"/>
    <property type="project" value="UniProtKB-KW"/>
</dbReference>
<dbReference type="GO" id="GO:0006508">
    <property type="term" value="P:proteolysis"/>
    <property type="evidence" value="ECO:0007669"/>
    <property type="project" value="UniProtKB-KW"/>
</dbReference>
<proteinExistence type="inferred from homology"/>
<evidence type="ECO:0000313" key="7">
    <source>
        <dbReference type="Proteomes" id="UP000233551"/>
    </source>
</evidence>
<organism evidence="6 7">
    <name type="scientific">Punica granatum</name>
    <name type="common">Pomegranate</name>
    <dbReference type="NCBI Taxonomy" id="22663"/>
    <lineage>
        <taxon>Eukaryota</taxon>
        <taxon>Viridiplantae</taxon>
        <taxon>Streptophyta</taxon>
        <taxon>Embryophyta</taxon>
        <taxon>Tracheophyta</taxon>
        <taxon>Spermatophyta</taxon>
        <taxon>Magnoliopsida</taxon>
        <taxon>eudicotyledons</taxon>
        <taxon>Gunneridae</taxon>
        <taxon>Pentapetalae</taxon>
        <taxon>rosids</taxon>
        <taxon>malvids</taxon>
        <taxon>Myrtales</taxon>
        <taxon>Lythraceae</taxon>
        <taxon>Punica</taxon>
    </lineage>
</organism>
<evidence type="ECO:0000256" key="1">
    <source>
        <dbReference type="ARBA" id="ARBA00007447"/>
    </source>
</evidence>
<dbReference type="Proteomes" id="UP000233551">
    <property type="component" value="Unassembled WGS sequence"/>
</dbReference>
<dbReference type="InterPro" id="IPR051708">
    <property type="entry name" value="Plant_Aspart_Prot_A1"/>
</dbReference>
<feature type="domain" description="Xylanase inhibitor C-terminal" evidence="4">
    <location>
        <begin position="196"/>
        <end position="276"/>
    </location>
</feature>
<keyword evidence="2" id="KW-0645">Protease</keyword>
<dbReference type="Gene3D" id="2.40.70.10">
    <property type="entry name" value="Acid Proteases"/>
    <property type="match status" value="2"/>
</dbReference>
<gene>
    <name evidence="6" type="ORF">CRG98_026047</name>
</gene>
<dbReference type="InterPro" id="IPR032799">
    <property type="entry name" value="TAXi_C"/>
</dbReference>
<evidence type="ECO:0000256" key="3">
    <source>
        <dbReference type="ARBA" id="ARBA00022801"/>
    </source>
</evidence>
<dbReference type="Pfam" id="PF14543">
    <property type="entry name" value="TAXi_N"/>
    <property type="match status" value="1"/>
</dbReference>
<reference evidence="6 7" key="1">
    <citation type="submission" date="2017-11" db="EMBL/GenBank/DDBJ databases">
        <title>De-novo sequencing of pomegranate (Punica granatum L.) genome.</title>
        <authorList>
            <person name="Akparov Z."/>
            <person name="Amiraslanov A."/>
            <person name="Hajiyeva S."/>
            <person name="Abbasov M."/>
            <person name="Kaur K."/>
            <person name="Hamwieh A."/>
            <person name="Solovyev V."/>
            <person name="Salamov A."/>
            <person name="Braich B."/>
            <person name="Kosarev P."/>
            <person name="Mahmoud A."/>
            <person name="Hajiyev E."/>
            <person name="Babayeva S."/>
            <person name="Izzatullayeva V."/>
            <person name="Mammadov A."/>
            <person name="Mammadov A."/>
            <person name="Sharifova S."/>
            <person name="Ojaghi J."/>
            <person name="Eynullazada K."/>
            <person name="Bayramov B."/>
            <person name="Abdulazimova A."/>
            <person name="Shahmuradov I."/>
        </authorList>
    </citation>
    <scope>NUCLEOTIDE SEQUENCE [LARGE SCALE GENOMIC DNA]</scope>
    <source>
        <strain evidence="7">cv. AG2017</strain>
        <tissue evidence="6">Leaf</tissue>
    </source>
</reference>
<dbReference type="PANTHER" id="PTHR47967">
    <property type="entry name" value="OS07G0603500 PROTEIN-RELATED"/>
    <property type="match status" value="1"/>
</dbReference>
<name>A0A2I0JBH1_PUNGR</name>